<evidence type="ECO:0000256" key="1">
    <source>
        <dbReference type="SAM" id="MobiDB-lite"/>
    </source>
</evidence>
<feature type="compositionally biased region" description="Basic and acidic residues" evidence="1">
    <location>
        <begin position="126"/>
        <end position="141"/>
    </location>
</feature>
<keyword evidence="2" id="KW-0732">Signal</keyword>
<dbReference type="Proteomes" id="UP001207654">
    <property type="component" value="Unassembled WGS sequence"/>
</dbReference>
<dbReference type="EMBL" id="JAPNKA010000001">
    <property type="protein sequence ID" value="MCY1073296.1"/>
    <property type="molecule type" value="Genomic_DNA"/>
</dbReference>
<protein>
    <recommendedName>
        <fullName evidence="5">Translation initiation factor IF-2</fullName>
    </recommendedName>
</protein>
<gene>
    <name evidence="3" type="ORF">OV287_02265</name>
</gene>
<feature type="compositionally biased region" description="Basic and acidic residues" evidence="1">
    <location>
        <begin position="67"/>
        <end position="88"/>
    </location>
</feature>
<comment type="caution">
    <text evidence="3">The sequence shown here is derived from an EMBL/GenBank/DDBJ whole genome shotgun (WGS) entry which is preliminary data.</text>
</comment>
<dbReference type="RefSeq" id="WP_267532309.1">
    <property type="nucleotide sequence ID" value="NZ_JAPNKA010000001.1"/>
</dbReference>
<feature type="region of interest" description="Disordered" evidence="1">
    <location>
        <begin position="43"/>
        <end position="158"/>
    </location>
</feature>
<keyword evidence="4" id="KW-1185">Reference proteome</keyword>
<evidence type="ECO:0008006" key="5">
    <source>
        <dbReference type="Google" id="ProtNLM"/>
    </source>
</evidence>
<evidence type="ECO:0000313" key="4">
    <source>
        <dbReference type="Proteomes" id="UP001207654"/>
    </source>
</evidence>
<reference evidence="3 4" key="1">
    <citation type="submission" date="2022-11" db="EMBL/GenBank/DDBJ databases">
        <title>Minimal conservation of predation-associated metabolite biosynthetic gene clusters underscores biosynthetic potential of Myxococcota including descriptions for ten novel species: Archangium lansinium sp. nov., Myxococcus landrumus sp. nov., Nannocystis bai.</title>
        <authorList>
            <person name="Ahearne A."/>
            <person name="Stevens C."/>
            <person name="Phillips K."/>
        </authorList>
    </citation>
    <scope>NUCLEOTIDE SEQUENCE [LARGE SCALE GENOMIC DNA]</scope>
    <source>
        <strain evidence="3 4">MIWBW</strain>
    </source>
</reference>
<proteinExistence type="predicted"/>
<accession>A0ABT3ZW31</accession>
<name>A0ABT3ZW31_9BACT</name>
<sequence length="158" mass="16429">MRGLLILAISLWAAGASAEEPPRRQEPRAAILEALEVQASLPAQLPRLPEASSSVAEPARDTATQGSRRDAAARTRGESSEKARREASESAARMSERTPPGQSIKAARAAALGAAGGGSDVQDAAGRSRAEQVRKNKDPKPDSPGNGRPAQPQPVRGP</sequence>
<evidence type="ECO:0000313" key="3">
    <source>
        <dbReference type="EMBL" id="MCY1073296.1"/>
    </source>
</evidence>
<evidence type="ECO:0000256" key="2">
    <source>
        <dbReference type="SAM" id="SignalP"/>
    </source>
</evidence>
<feature type="chain" id="PRO_5046154209" description="Translation initiation factor IF-2" evidence="2">
    <location>
        <begin position="19"/>
        <end position="158"/>
    </location>
</feature>
<feature type="signal peptide" evidence="2">
    <location>
        <begin position="1"/>
        <end position="18"/>
    </location>
</feature>
<organism evidence="3 4">
    <name type="scientific">Archangium lansingense</name>
    <dbReference type="NCBI Taxonomy" id="2995310"/>
    <lineage>
        <taxon>Bacteria</taxon>
        <taxon>Pseudomonadati</taxon>
        <taxon>Myxococcota</taxon>
        <taxon>Myxococcia</taxon>
        <taxon>Myxococcales</taxon>
        <taxon>Cystobacterineae</taxon>
        <taxon>Archangiaceae</taxon>
        <taxon>Archangium</taxon>
    </lineage>
</organism>